<dbReference type="PANTHER" id="PTHR46513">
    <property type="entry name" value="VITELLOGENIN RECEPTOR-LIKE PROTEIN-RELATED-RELATED"/>
    <property type="match status" value="1"/>
</dbReference>
<keyword evidence="2" id="KW-0812">Transmembrane</keyword>
<dbReference type="Gene3D" id="2.10.25.10">
    <property type="entry name" value="Laminin"/>
    <property type="match status" value="1"/>
</dbReference>
<evidence type="ECO:0000256" key="2">
    <source>
        <dbReference type="SAM" id="Phobius"/>
    </source>
</evidence>
<protein>
    <submittedName>
        <fullName evidence="3">Uncharacterized protein</fullName>
    </submittedName>
</protein>
<dbReference type="PROSITE" id="PS51120">
    <property type="entry name" value="LDLRB"/>
    <property type="match status" value="1"/>
</dbReference>
<keyword evidence="4" id="KW-1185">Reference proteome</keyword>
<evidence type="ECO:0000313" key="4">
    <source>
        <dbReference type="Proteomes" id="UP001159405"/>
    </source>
</evidence>
<dbReference type="Gene3D" id="2.120.10.30">
    <property type="entry name" value="TolB, C-terminal domain"/>
    <property type="match status" value="1"/>
</dbReference>
<proteinExistence type="predicted"/>
<dbReference type="Pfam" id="PF00058">
    <property type="entry name" value="Ldl_recept_b"/>
    <property type="match status" value="1"/>
</dbReference>
<name>A0ABN8PLI4_9CNID</name>
<evidence type="ECO:0000313" key="3">
    <source>
        <dbReference type="EMBL" id="CAH3144388.1"/>
    </source>
</evidence>
<dbReference type="InterPro" id="IPR011042">
    <property type="entry name" value="6-blade_b-propeller_TolB-like"/>
</dbReference>
<dbReference type="SUPFAM" id="SSF63825">
    <property type="entry name" value="YWTD domain"/>
    <property type="match status" value="1"/>
</dbReference>
<dbReference type="InterPro" id="IPR050778">
    <property type="entry name" value="Cueball_EGF_LRP_Nidogen"/>
</dbReference>
<evidence type="ECO:0000256" key="1">
    <source>
        <dbReference type="PROSITE-ProRule" id="PRU00461"/>
    </source>
</evidence>
<dbReference type="EMBL" id="CALNXK010000073">
    <property type="protein sequence ID" value="CAH3144388.1"/>
    <property type="molecule type" value="Genomic_DNA"/>
</dbReference>
<organism evidence="3 4">
    <name type="scientific">Porites lobata</name>
    <dbReference type="NCBI Taxonomy" id="104759"/>
    <lineage>
        <taxon>Eukaryota</taxon>
        <taxon>Metazoa</taxon>
        <taxon>Cnidaria</taxon>
        <taxon>Anthozoa</taxon>
        <taxon>Hexacorallia</taxon>
        <taxon>Scleractinia</taxon>
        <taxon>Fungiina</taxon>
        <taxon>Poritidae</taxon>
        <taxon>Porites</taxon>
    </lineage>
</organism>
<sequence length="415" mass="45760">MEENLESPRAIVLSKGYLYFADSGRKPKIERARLDGSKRKTLFIFDSNLVPNGLALDETRNKLYCAGTDLAGYGVIGVITLSDLNITFIFQRTAGYRPFGLDIFEEHVYWTDQGKNALLRINKSSGTGMEVIISGLNKPNGLKILQRVQERLGGYSTQGGSTRKFRTCLFCCFRFAKLTGFSYDTICPVSDSDNPFPSTVAGMVAGGTCVYKNGGCEHLCLNLLHPAERKCLCEEGFRLGEDGKTCEMFLKGRMSVPGEEMEEKKDETWIAATWLLIALSLLLVLFLGGAAVKKFLSWSRERGLPDVIRMVLREEVNSPEMEPIMHADPQVENTTDASPEWNQQGCSAESTGACAVSEDLPLQVQVQGDVVVYSTVNMMNTVHMNNTNNVELQQSGGVTVVGDEAKVNYHQAPTS</sequence>
<accession>A0ABN8PLI4</accession>
<dbReference type="Pfam" id="PF14670">
    <property type="entry name" value="FXa_inhibition"/>
    <property type="match status" value="1"/>
</dbReference>
<gene>
    <name evidence="3" type="ORF">PLOB_00043941</name>
</gene>
<feature type="transmembrane region" description="Helical" evidence="2">
    <location>
        <begin position="269"/>
        <end position="292"/>
    </location>
</feature>
<feature type="repeat" description="LDL-receptor class B" evidence="1">
    <location>
        <begin position="16"/>
        <end position="60"/>
    </location>
</feature>
<reference evidence="3 4" key="1">
    <citation type="submission" date="2022-05" db="EMBL/GenBank/DDBJ databases">
        <authorList>
            <consortium name="Genoscope - CEA"/>
            <person name="William W."/>
        </authorList>
    </citation>
    <scope>NUCLEOTIDE SEQUENCE [LARGE SCALE GENOMIC DNA]</scope>
</reference>
<comment type="caution">
    <text evidence="3">The sequence shown here is derived from an EMBL/GenBank/DDBJ whole genome shotgun (WGS) entry which is preliminary data.</text>
</comment>
<dbReference type="SMART" id="SM00135">
    <property type="entry name" value="LY"/>
    <property type="match status" value="3"/>
</dbReference>
<keyword evidence="2" id="KW-0472">Membrane</keyword>
<dbReference type="Proteomes" id="UP001159405">
    <property type="component" value="Unassembled WGS sequence"/>
</dbReference>
<dbReference type="SUPFAM" id="SSF57196">
    <property type="entry name" value="EGF/Laminin"/>
    <property type="match status" value="1"/>
</dbReference>
<dbReference type="InterPro" id="IPR000033">
    <property type="entry name" value="LDLR_classB_rpt"/>
</dbReference>
<keyword evidence="2" id="KW-1133">Transmembrane helix</keyword>